<dbReference type="Gene3D" id="3.30.460.10">
    <property type="entry name" value="Beta Polymerase, domain 2"/>
    <property type="match status" value="1"/>
</dbReference>
<dbReference type="PANTHER" id="PTHR12271">
    <property type="entry name" value="POLY A POLYMERASE CID PAP -RELATED"/>
    <property type="match status" value="1"/>
</dbReference>
<dbReference type="PANTHER" id="PTHR12271:SF12">
    <property type="entry name" value="POLYMERASE NUCLEOTIDYL TRANSFERASE DOMAIN-CONTAINING PROTEIN"/>
    <property type="match status" value="1"/>
</dbReference>
<accession>A0ABD6EHA5</accession>
<proteinExistence type="predicted"/>
<dbReference type="SUPFAM" id="SSF81301">
    <property type="entry name" value="Nucleotidyltransferase"/>
    <property type="match status" value="1"/>
</dbReference>
<evidence type="ECO:0000313" key="2">
    <source>
        <dbReference type="EMBL" id="MFH4978970.1"/>
    </source>
</evidence>
<sequence>MIVDPAESIQFFIKCGKKCIFRYYSKSVSSVDLRKKGSRETVSSNGSTDLSSPAASNHFPTVMFTKYSGKLRVLSQHVLQQCVADAEETVKVYGYVSSFGKNQVRAQLTKILADSRDRLLVPVGSSGTGLATLKSDMDFTLLTSLDKKRRDLISHRFHDQIFRKDFMSRYMRAIASSHFGKNNIDWKMSQSLWNAHVPLLSIRTYSGLEIDISFDSEEGIRNTYYVRHCVLQDSRVRLLNMWAQNWLSALKLKDSRGGLFSSYHILSLVLHFLQYRNYKFLDPLLPVVYENSSDELSKLIPVERIAKDLMEPVKLPRVAANTSPDVSELVIHFINHYSSLDFREVIMNLADASISRRNGSCCDDDSLQIIDPYSKGTVCHVRMGAELMNRAFRSTREMMLKDKGLKWPVDLNRL</sequence>
<organism evidence="2 3">
    <name type="scientific">Gnathostoma spinigerum</name>
    <dbReference type="NCBI Taxonomy" id="75299"/>
    <lineage>
        <taxon>Eukaryota</taxon>
        <taxon>Metazoa</taxon>
        <taxon>Ecdysozoa</taxon>
        <taxon>Nematoda</taxon>
        <taxon>Chromadorea</taxon>
        <taxon>Rhabditida</taxon>
        <taxon>Spirurina</taxon>
        <taxon>Gnathostomatomorpha</taxon>
        <taxon>Gnathostomatoidea</taxon>
        <taxon>Gnathostomatidae</taxon>
        <taxon>Gnathostoma</taxon>
    </lineage>
</organism>
<dbReference type="InterPro" id="IPR054708">
    <property type="entry name" value="MTPAP-like_central"/>
</dbReference>
<name>A0ABD6EHA5_9BILA</name>
<dbReference type="AlphaFoldDB" id="A0ABD6EHA5"/>
<dbReference type="InterPro" id="IPR043519">
    <property type="entry name" value="NT_sf"/>
</dbReference>
<evidence type="ECO:0000259" key="1">
    <source>
        <dbReference type="Pfam" id="PF22600"/>
    </source>
</evidence>
<comment type="caution">
    <text evidence="2">The sequence shown here is derived from an EMBL/GenBank/DDBJ whole genome shotgun (WGS) entry which is preliminary data.</text>
</comment>
<reference evidence="2 3" key="1">
    <citation type="submission" date="2024-08" db="EMBL/GenBank/DDBJ databases">
        <title>Gnathostoma spinigerum genome.</title>
        <authorList>
            <person name="Gonzalez-Bertolin B."/>
            <person name="Monzon S."/>
            <person name="Zaballos A."/>
            <person name="Jimenez P."/>
            <person name="Dekumyoy P."/>
            <person name="Varona S."/>
            <person name="Cuesta I."/>
            <person name="Sumanam S."/>
            <person name="Adisakwattana P."/>
            <person name="Gasser R.B."/>
            <person name="Hernandez-Gonzalez A."/>
            <person name="Young N.D."/>
            <person name="Perteguer M.J."/>
        </authorList>
    </citation>
    <scope>NUCLEOTIDE SEQUENCE [LARGE SCALE GENOMIC DNA]</scope>
    <source>
        <strain evidence="2">AL3</strain>
        <tissue evidence="2">Liver</tissue>
    </source>
</reference>
<dbReference type="Proteomes" id="UP001608902">
    <property type="component" value="Unassembled WGS sequence"/>
</dbReference>
<protein>
    <recommendedName>
        <fullName evidence="1">Poly(A) RNA polymerase mitochondrial-like central palm domain-containing protein</fullName>
    </recommendedName>
</protein>
<dbReference type="EMBL" id="JBGFUD010003710">
    <property type="protein sequence ID" value="MFH4978970.1"/>
    <property type="molecule type" value="Genomic_DNA"/>
</dbReference>
<dbReference type="Gene3D" id="1.10.1410.10">
    <property type="match status" value="1"/>
</dbReference>
<dbReference type="SUPFAM" id="SSF81631">
    <property type="entry name" value="PAP/OAS1 substrate-binding domain"/>
    <property type="match status" value="1"/>
</dbReference>
<feature type="domain" description="Poly(A) RNA polymerase mitochondrial-like central palm" evidence="1">
    <location>
        <begin position="101"/>
        <end position="226"/>
    </location>
</feature>
<keyword evidence="3" id="KW-1185">Reference proteome</keyword>
<gene>
    <name evidence="2" type="ORF">AB6A40_005679</name>
</gene>
<dbReference type="Pfam" id="PF22600">
    <property type="entry name" value="MTPAP-like_central"/>
    <property type="match status" value="1"/>
</dbReference>
<evidence type="ECO:0000313" key="3">
    <source>
        <dbReference type="Proteomes" id="UP001608902"/>
    </source>
</evidence>